<comment type="caution">
    <text evidence="2">The sequence shown here is derived from an EMBL/GenBank/DDBJ whole genome shotgun (WGS) entry which is preliminary data.</text>
</comment>
<dbReference type="Pfam" id="PF01048">
    <property type="entry name" value="PNP_UDP_1"/>
    <property type="match status" value="1"/>
</dbReference>
<feature type="domain" description="Nucleoside phosphorylase" evidence="1">
    <location>
        <begin position="99"/>
        <end position="184"/>
    </location>
</feature>
<reference evidence="2" key="2">
    <citation type="submission" date="2020-09" db="EMBL/GenBank/DDBJ databases">
        <authorList>
            <person name="Sun Q."/>
            <person name="Ohkuma M."/>
        </authorList>
    </citation>
    <scope>NUCLEOTIDE SEQUENCE</scope>
    <source>
        <strain evidence="2">JCM 4790</strain>
    </source>
</reference>
<dbReference type="GO" id="GO:0005829">
    <property type="term" value="C:cytosol"/>
    <property type="evidence" value="ECO:0007669"/>
    <property type="project" value="TreeGrafter"/>
</dbReference>
<gene>
    <name evidence="2" type="ORF">GCM10010358_49270</name>
</gene>
<sequence length="203" mass="21212">MITTPPAGRVPAGRLLGEIRPDRPLVVAAVEEEAAHLGTGLPVLITGMGKINATAALTLALAGGARPREVVNLGTAGALKDGLRGVLEVSRVLQHDFDTALLHAISGRTYGAPIDLSDGPGHTLATGDTFVSDTAVRARLAEEAQLVDMEGYAVADTARRFGVPVRLVKYVSDTADESAPTAWPEAVDLGARQLAAWARDHLR</sequence>
<dbReference type="InterPro" id="IPR000845">
    <property type="entry name" value="Nucleoside_phosphorylase_d"/>
</dbReference>
<dbReference type="SUPFAM" id="SSF53167">
    <property type="entry name" value="Purine and uridine phosphorylases"/>
    <property type="match status" value="1"/>
</dbReference>
<evidence type="ECO:0000313" key="3">
    <source>
        <dbReference type="Proteomes" id="UP000619244"/>
    </source>
</evidence>
<evidence type="ECO:0000313" key="2">
    <source>
        <dbReference type="EMBL" id="GGX89472.1"/>
    </source>
</evidence>
<accession>A0A918NRL4</accession>
<dbReference type="Gene3D" id="3.40.50.1580">
    <property type="entry name" value="Nucleoside phosphorylase domain"/>
    <property type="match status" value="1"/>
</dbReference>
<dbReference type="GO" id="GO:0008782">
    <property type="term" value="F:adenosylhomocysteine nucleosidase activity"/>
    <property type="evidence" value="ECO:0007669"/>
    <property type="project" value="TreeGrafter"/>
</dbReference>
<dbReference type="Proteomes" id="UP000619244">
    <property type="component" value="Unassembled WGS sequence"/>
</dbReference>
<dbReference type="EMBL" id="BMVU01000027">
    <property type="protein sequence ID" value="GGX89472.1"/>
    <property type="molecule type" value="Genomic_DNA"/>
</dbReference>
<evidence type="ECO:0000259" key="1">
    <source>
        <dbReference type="Pfam" id="PF01048"/>
    </source>
</evidence>
<proteinExistence type="predicted"/>
<dbReference type="GO" id="GO:0009116">
    <property type="term" value="P:nucleoside metabolic process"/>
    <property type="evidence" value="ECO:0007669"/>
    <property type="project" value="InterPro"/>
</dbReference>
<dbReference type="InterPro" id="IPR035994">
    <property type="entry name" value="Nucleoside_phosphorylase_sf"/>
</dbReference>
<dbReference type="GO" id="GO:0019284">
    <property type="term" value="P:L-methionine salvage from S-adenosylmethionine"/>
    <property type="evidence" value="ECO:0007669"/>
    <property type="project" value="TreeGrafter"/>
</dbReference>
<dbReference type="AlphaFoldDB" id="A0A918NRL4"/>
<dbReference type="RefSeq" id="WP_229919527.1">
    <property type="nucleotide sequence ID" value="NZ_BMVU01000027.1"/>
</dbReference>
<dbReference type="NCBIfam" id="NF004168">
    <property type="entry name" value="PRK05634.1"/>
    <property type="match status" value="1"/>
</dbReference>
<reference evidence="2" key="1">
    <citation type="journal article" date="2014" name="Int. J. Syst. Evol. Microbiol.">
        <title>Complete genome sequence of Corynebacterium casei LMG S-19264T (=DSM 44701T), isolated from a smear-ripened cheese.</title>
        <authorList>
            <consortium name="US DOE Joint Genome Institute (JGI-PGF)"/>
            <person name="Walter F."/>
            <person name="Albersmeier A."/>
            <person name="Kalinowski J."/>
            <person name="Ruckert C."/>
        </authorList>
    </citation>
    <scope>NUCLEOTIDE SEQUENCE</scope>
    <source>
        <strain evidence="2">JCM 4790</strain>
    </source>
</reference>
<dbReference type="GO" id="GO:0008930">
    <property type="term" value="F:methylthioadenosine nucleosidase activity"/>
    <property type="evidence" value="ECO:0007669"/>
    <property type="project" value="TreeGrafter"/>
</dbReference>
<dbReference type="PANTHER" id="PTHR46832:SF1">
    <property type="entry name" value="5'-METHYLTHIOADENOSINE_S-ADENOSYLHOMOCYSTEINE NUCLEOSIDASE"/>
    <property type="match status" value="1"/>
</dbReference>
<dbReference type="PANTHER" id="PTHR46832">
    <property type="entry name" value="5'-METHYLTHIOADENOSINE/S-ADENOSYLHOMOCYSTEINE NUCLEOSIDASE"/>
    <property type="match status" value="1"/>
</dbReference>
<keyword evidence="3" id="KW-1185">Reference proteome</keyword>
<organism evidence="2 3">
    <name type="scientific">Streptomyces minutiscleroticus</name>
    <dbReference type="NCBI Taxonomy" id="68238"/>
    <lineage>
        <taxon>Bacteria</taxon>
        <taxon>Bacillati</taxon>
        <taxon>Actinomycetota</taxon>
        <taxon>Actinomycetes</taxon>
        <taxon>Kitasatosporales</taxon>
        <taxon>Streptomycetaceae</taxon>
        <taxon>Streptomyces</taxon>
    </lineage>
</organism>
<name>A0A918NRL4_9ACTN</name>
<protein>
    <submittedName>
        <fullName evidence="2">Nucleosidase</fullName>
    </submittedName>
</protein>